<evidence type="ECO:0000313" key="3">
    <source>
        <dbReference type="EMBL" id="PWN91040.1"/>
    </source>
</evidence>
<dbReference type="InterPro" id="IPR000362">
    <property type="entry name" value="Fumarate_lyase_fam"/>
</dbReference>
<dbReference type="InterPro" id="IPR022761">
    <property type="entry name" value="Fumarate_lyase_N"/>
</dbReference>
<dbReference type="CDD" id="cd01597">
    <property type="entry name" value="pCLME"/>
    <property type="match status" value="1"/>
</dbReference>
<dbReference type="PRINTS" id="PR00145">
    <property type="entry name" value="ARGSUCLYASE"/>
</dbReference>
<dbReference type="Pfam" id="PF10397">
    <property type="entry name" value="ADSL_C"/>
    <property type="match status" value="1"/>
</dbReference>
<feature type="domain" description="Adenylosuccinate lyase C-terminal" evidence="2">
    <location>
        <begin position="395"/>
        <end position="474"/>
    </location>
</feature>
<dbReference type="PANTHER" id="PTHR43172:SF2">
    <property type="entry name" value="ADENYLOSUCCINATE LYASE C-TERMINAL DOMAIN-CONTAINING PROTEIN"/>
    <property type="match status" value="1"/>
</dbReference>
<reference evidence="3 4" key="1">
    <citation type="journal article" date="2018" name="Mol. Biol. Evol.">
        <title>Broad Genomic Sampling Reveals a Smut Pathogenic Ancestry of the Fungal Clade Ustilaginomycotina.</title>
        <authorList>
            <person name="Kijpornyongpan T."/>
            <person name="Mondo S.J."/>
            <person name="Barry K."/>
            <person name="Sandor L."/>
            <person name="Lee J."/>
            <person name="Lipzen A."/>
            <person name="Pangilinan J."/>
            <person name="LaButti K."/>
            <person name="Hainaut M."/>
            <person name="Henrissat B."/>
            <person name="Grigoriev I.V."/>
            <person name="Spatafora J.W."/>
            <person name="Aime M.C."/>
        </authorList>
    </citation>
    <scope>NUCLEOTIDE SEQUENCE [LARGE SCALE GENOMIC DNA]</scope>
    <source>
        <strain evidence="3 4">MCA 4198</strain>
    </source>
</reference>
<dbReference type="Proteomes" id="UP000245768">
    <property type="component" value="Unassembled WGS sequence"/>
</dbReference>
<dbReference type="Gene3D" id="1.10.40.30">
    <property type="entry name" value="Fumarase/aspartase (C-terminal domain)"/>
    <property type="match status" value="1"/>
</dbReference>
<dbReference type="SMART" id="SM00998">
    <property type="entry name" value="ADSL_C"/>
    <property type="match status" value="1"/>
</dbReference>
<evidence type="ECO:0000256" key="1">
    <source>
        <dbReference type="ARBA" id="ARBA00034772"/>
    </source>
</evidence>
<evidence type="ECO:0000259" key="2">
    <source>
        <dbReference type="SMART" id="SM00998"/>
    </source>
</evidence>
<evidence type="ECO:0000313" key="4">
    <source>
        <dbReference type="Proteomes" id="UP000245768"/>
    </source>
</evidence>
<keyword evidence="4" id="KW-1185">Reference proteome</keyword>
<dbReference type="OrthoDB" id="406045at2759"/>
<dbReference type="Pfam" id="PF00206">
    <property type="entry name" value="Lyase_1"/>
    <property type="match status" value="1"/>
</dbReference>
<dbReference type="Gene3D" id="1.20.200.10">
    <property type="entry name" value="Fumarase/aspartase (Central domain)"/>
    <property type="match status" value="1"/>
</dbReference>
<dbReference type="InParanoid" id="A0A316YNB9"/>
<dbReference type="AlphaFoldDB" id="A0A316YNB9"/>
<dbReference type="PRINTS" id="PR00149">
    <property type="entry name" value="FUMRATELYASE"/>
</dbReference>
<sequence>MAPTSTSTDSVTMATARSSLPCGGNVSALDSRLFRTMLGNDEMRAIFSDEAFVAALVEWEVTLARVQGKLDIIPTWAARGIAEQADASKLDMNALREKHDIVGYPIVGLVEQLSKLCGESGRYLHWGTTTQDVMEGATVLQVKRGLDVLDRQLDEVRRLLVGLATKHRDTIMIGRTHLQQALPVTFGYKCAVYLSALDRHKERLAQLRPRVLMAQFGGGSGSAASLGGRCADGAPPLGLQVLAGLADDMGLEEPPICWHVARDGIAELVSLLANIGGSLGKMALDFSIMCSDEFAELREPFVPHRGASSTMPHKRNPIACEVILALCKLLRNHASLATDALLSDFERATGPWHLEWVAVPESFVYLSQSLAQAAFLLSGLEVDEEAMKRNLDLSNGLITAEHVMTAIAPTTGRVPAHDIIYEAAKRSRETRTSLYDILSHDAKVAKILNDEQLRYYTDPRNYLGACPDMVDRVIGSRSR</sequence>
<protein>
    <submittedName>
        <fullName evidence="3">L-Aspartase-like protein</fullName>
    </submittedName>
</protein>
<gene>
    <name evidence="3" type="ORF">FA10DRAFT_267452</name>
</gene>
<dbReference type="InterPro" id="IPR008948">
    <property type="entry name" value="L-Aspartase-like"/>
</dbReference>
<dbReference type="InterPro" id="IPR019468">
    <property type="entry name" value="AdenyloSucc_lyase_C"/>
</dbReference>
<organism evidence="3 4">
    <name type="scientific">Acaromyces ingoldii</name>
    <dbReference type="NCBI Taxonomy" id="215250"/>
    <lineage>
        <taxon>Eukaryota</taxon>
        <taxon>Fungi</taxon>
        <taxon>Dikarya</taxon>
        <taxon>Basidiomycota</taxon>
        <taxon>Ustilaginomycotina</taxon>
        <taxon>Exobasidiomycetes</taxon>
        <taxon>Exobasidiales</taxon>
        <taxon>Cryptobasidiaceae</taxon>
        <taxon>Acaromyces</taxon>
    </lineage>
</organism>
<dbReference type="EMBL" id="KZ819636">
    <property type="protein sequence ID" value="PWN91040.1"/>
    <property type="molecule type" value="Genomic_DNA"/>
</dbReference>
<dbReference type="GeneID" id="37043830"/>
<dbReference type="GO" id="GO:0003824">
    <property type="term" value="F:catalytic activity"/>
    <property type="evidence" value="ECO:0007669"/>
    <property type="project" value="InterPro"/>
</dbReference>
<dbReference type="Gene3D" id="1.10.275.10">
    <property type="entry name" value="Fumarase/aspartase (N-terminal domain)"/>
    <property type="match status" value="1"/>
</dbReference>
<proteinExistence type="inferred from homology"/>
<dbReference type="PANTHER" id="PTHR43172">
    <property type="entry name" value="ADENYLOSUCCINATE LYASE"/>
    <property type="match status" value="1"/>
</dbReference>
<dbReference type="InterPro" id="IPR024083">
    <property type="entry name" value="Fumarase/histidase_N"/>
</dbReference>
<comment type="similarity">
    <text evidence="1">Belongs to the class-II fumarase/aspartase family.</text>
</comment>
<dbReference type="STRING" id="215250.A0A316YNB9"/>
<accession>A0A316YNB9</accession>
<name>A0A316YNB9_9BASI</name>
<dbReference type="RefSeq" id="XP_025378238.1">
    <property type="nucleotide sequence ID" value="XM_025521914.1"/>
</dbReference>
<dbReference type="SUPFAM" id="SSF48557">
    <property type="entry name" value="L-aspartase-like"/>
    <property type="match status" value="1"/>
</dbReference>